<feature type="domain" description="Integrase catalytic" evidence="1">
    <location>
        <begin position="228"/>
        <end position="341"/>
    </location>
</feature>
<dbReference type="InterPro" id="IPR036397">
    <property type="entry name" value="RNaseH_sf"/>
</dbReference>
<dbReference type="PANTHER" id="PTHR42648:SF30">
    <property type="entry name" value="RIBONUCLEASE H-LIKE DOMAIN, GAG-PRE-INTEGRASE DOMAIN PROTEIN-RELATED"/>
    <property type="match status" value="1"/>
</dbReference>
<dbReference type="AlphaFoldDB" id="A0A699H458"/>
<dbReference type="Pfam" id="PF13976">
    <property type="entry name" value="gag_pre-integrs"/>
    <property type="match status" value="1"/>
</dbReference>
<dbReference type="InterPro" id="IPR039537">
    <property type="entry name" value="Retrotran_Ty1/copia-like"/>
</dbReference>
<evidence type="ECO:0000259" key="1">
    <source>
        <dbReference type="PROSITE" id="PS50994"/>
    </source>
</evidence>
<gene>
    <name evidence="2" type="ORF">Tci_309230</name>
</gene>
<dbReference type="InterPro" id="IPR025724">
    <property type="entry name" value="GAG-pre-integrase_dom"/>
</dbReference>
<evidence type="ECO:0000313" key="2">
    <source>
        <dbReference type="EMBL" id="GEX37255.1"/>
    </source>
</evidence>
<sequence length="341" mass="39002">MSRYNPSKDRDLNIEGDQRIETSTLGEIVSLEKSNQNAQPVQPVSTPSGPFTAQYLAQPTGTPVQLANQPGNMGLTPLSGQATNLPHAFNTETLQDLSSGAWNINTGASSYLNNLITSLSEIINKCMHPFISFVRDNNCTIEFDAFSFSIKDFMTRRVILRCDSTEDLYSVTYTSPIPYVFLVSQHTWHHRLRHPGSDVLRSLVCNNFISCNKEKPLVLCHACQLGKHVMLPFVSSNTVVTSFFDIIHSDMWTSPIPSLSWFKYYVLFLDHYSHFIWAYPLINKYDVLSKFILFRNYVYTQFKCEILSFQCDHGSEFDNRNLHTLFAEKDIQFRFSCPRIS</sequence>
<proteinExistence type="predicted"/>
<dbReference type="GO" id="GO:0003676">
    <property type="term" value="F:nucleic acid binding"/>
    <property type="evidence" value="ECO:0007669"/>
    <property type="project" value="InterPro"/>
</dbReference>
<dbReference type="PANTHER" id="PTHR42648">
    <property type="entry name" value="TRANSPOSASE, PUTATIVE-RELATED"/>
    <property type="match status" value="1"/>
</dbReference>
<dbReference type="Gene3D" id="3.30.420.10">
    <property type="entry name" value="Ribonuclease H-like superfamily/Ribonuclease H"/>
    <property type="match status" value="1"/>
</dbReference>
<accession>A0A699H458</accession>
<organism evidence="2">
    <name type="scientific">Tanacetum cinerariifolium</name>
    <name type="common">Dalmatian daisy</name>
    <name type="synonym">Chrysanthemum cinerariifolium</name>
    <dbReference type="NCBI Taxonomy" id="118510"/>
    <lineage>
        <taxon>Eukaryota</taxon>
        <taxon>Viridiplantae</taxon>
        <taxon>Streptophyta</taxon>
        <taxon>Embryophyta</taxon>
        <taxon>Tracheophyta</taxon>
        <taxon>Spermatophyta</taxon>
        <taxon>Magnoliopsida</taxon>
        <taxon>eudicotyledons</taxon>
        <taxon>Gunneridae</taxon>
        <taxon>Pentapetalae</taxon>
        <taxon>asterids</taxon>
        <taxon>campanulids</taxon>
        <taxon>Asterales</taxon>
        <taxon>Asteraceae</taxon>
        <taxon>Asteroideae</taxon>
        <taxon>Anthemideae</taxon>
        <taxon>Anthemidinae</taxon>
        <taxon>Tanacetum</taxon>
    </lineage>
</organism>
<dbReference type="EMBL" id="BKCJ010104505">
    <property type="protein sequence ID" value="GEX37255.1"/>
    <property type="molecule type" value="Genomic_DNA"/>
</dbReference>
<name>A0A699H458_TANCI</name>
<dbReference type="Pfam" id="PF00665">
    <property type="entry name" value="rve"/>
    <property type="match status" value="1"/>
</dbReference>
<dbReference type="InterPro" id="IPR001584">
    <property type="entry name" value="Integrase_cat-core"/>
</dbReference>
<dbReference type="GO" id="GO:0015074">
    <property type="term" value="P:DNA integration"/>
    <property type="evidence" value="ECO:0007669"/>
    <property type="project" value="InterPro"/>
</dbReference>
<reference evidence="2" key="1">
    <citation type="journal article" date="2019" name="Sci. Rep.">
        <title>Draft genome of Tanacetum cinerariifolium, the natural source of mosquito coil.</title>
        <authorList>
            <person name="Yamashiro T."/>
            <person name="Shiraishi A."/>
            <person name="Satake H."/>
            <person name="Nakayama K."/>
        </authorList>
    </citation>
    <scope>NUCLEOTIDE SEQUENCE</scope>
</reference>
<comment type="caution">
    <text evidence="2">The sequence shown here is derived from an EMBL/GenBank/DDBJ whole genome shotgun (WGS) entry which is preliminary data.</text>
</comment>
<protein>
    <submittedName>
        <fullName evidence="2">Ribonuclease H-like domain-containing protein</fullName>
    </submittedName>
</protein>
<dbReference type="InterPro" id="IPR012337">
    <property type="entry name" value="RNaseH-like_sf"/>
</dbReference>
<dbReference type="SUPFAM" id="SSF53098">
    <property type="entry name" value="Ribonuclease H-like"/>
    <property type="match status" value="1"/>
</dbReference>
<dbReference type="PROSITE" id="PS50994">
    <property type="entry name" value="INTEGRASE"/>
    <property type="match status" value="1"/>
</dbReference>